<keyword evidence="5" id="KW-1185">Reference proteome</keyword>
<dbReference type="EMBL" id="AJ566621">
    <property type="protein sequence ID" value="CAD97577.1"/>
    <property type="molecule type" value="mRNA"/>
</dbReference>
<dbReference type="GO" id="GO:0042802">
    <property type="term" value="F:identical protein binding"/>
    <property type="evidence" value="ECO:0007669"/>
    <property type="project" value="TreeGrafter"/>
</dbReference>
<evidence type="ECO:0000313" key="3">
    <source>
        <dbReference type="EMBL" id="CAD97577.1"/>
    </source>
</evidence>
<feature type="transmembrane region" description="Helical" evidence="1">
    <location>
        <begin position="29"/>
        <end position="45"/>
    </location>
</feature>
<feature type="transmembrane region" description="Helical" evidence="1">
    <location>
        <begin position="141"/>
        <end position="160"/>
    </location>
</feature>
<dbReference type="PANTHER" id="PTHR40448:SF1">
    <property type="entry name" value="TWO-COMPONENT SENSOR HISTIDINE KINASE"/>
    <property type="match status" value="1"/>
</dbReference>
<dbReference type="InterPro" id="IPR032834">
    <property type="entry name" value="NatK-like_C"/>
</dbReference>
<feature type="transmembrane region" description="Helical" evidence="1">
    <location>
        <begin position="51"/>
        <end position="68"/>
    </location>
</feature>
<feature type="domain" description="Sensor histidine kinase NatK-like C-terminal" evidence="2">
    <location>
        <begin position="309"/>
        <end position="412"/>
    </location>
</feature>
<reference evidence="3" key="1">
    <citation type="journal article" date="2003" name="Appl. Environ. Microbiol.">
        <title>Functional analysis of the gene cluster involved in production of the bacteriocin circularin A by Clostridium beijerinckii ATCC 25752.</title>
        <authorList>
            <person name="Kemperman R."/>
            <person name="Jonker M."/>
            <person name="Nauta A."/>
            <person name="Kuipers O.P."/>
            <person name="Kok J."/>
        </authorList>
    </citation>
    <scope>NUCLEOTIDE SEQUENCE</scope>
    <source>
        <strain evidence="3">ATCC 25752</strain>
    </source>
</reference>
<organism evidence="3">
    <name type="scientific">Clostridium beijerinckii</name>
    <name type="common">Clostridium MP</name>
    <dbReference type="NCBI Taxonomy" id="1520"/>
    <lineage>
        <taxon>Bacteria</taxon>
        <taxon>Bacillati</taxon>
        <taxon>Bacillota</taxon>
        <taxon>Clostridia</taxon>
        <taxon>Eubacteriales</taxon>
        <taxon>Clostridiaceae</taxon>
        <taxon>Clostridium</taxon>
    </lineage>
</organism>
<feature type="transmembrane region" description="Helical" evidence="1">
    <location>
        <begin position="109"/>
        <end position="129"/>
    </location>
</feature>
<dbReference type="Pfam" id="PF14501">
    <property type="entry name" value="HATPase_c_5"/>
    <property type="match status" value="1"/>
</dbReference>
<evidence type="ECO:0000259" key="2">
    <source>
        <dbReference type="Pfam" id="PF14501"/>
    </source>
</evidence>
<dbReference type="EMBL" id="CP073654">
    <property type="protein sequence ID" value="QUN37920.1"/>
    <property type="molecule type" value="Genomic_DNA"/>
</dbReference>
<evidence type="ECO:0000256" key="1">
    <source>
        <dbReference type="SAM" id="Phobius"/>
    </source>
</evidence>
<sequence>MLNDFMLSIMDTFSVIYLWIILTKKEKHIFSLLASVIIISILVTVTDHLGLNFIFTYIIDIIVIKVIYKKNFKNIIFELLLSVLIIILIQLILFVVINKFVYDSTIQDFAIESIILVCLVIFSRFNLVNKNFIAEKITNDILFYFVLTSIIYVMIIKFIWEYDRKIIMDNLIIISVVLSILIISQVFTYLYVAKVVKEKETLKVSNEYNSIINEIVQEIKQRQHDFINYKNTIRGIVQVVEEKDIKSVITNYMKDEETYDNKINELIYIDNAIIRSIIYRDICKAEKYNINFKYQIENNVLDNILGYHEISNLLNNMLNNAFDEVLKEECDKKNIEVRIYNLEGTPHLIVKNQIVNPNNINLNEMFTRGYTTKNIKGTRGYGLYNVQKIVNSHKGCINFYVEHETIIFDIYFNNSSGKSGSPIRV</sequence>
<dbReference type="SUPFAM" id="SSF55874">
    <property type="entry name" value="ATPase domain of HSP90 chaperone/DNA topoisomerase II/histidine kinase"/>
    <property type="match status" value="1"/>
</dbReference>
<accession>Q7WYU4</accession>
<keyword evidence="4" id="KW-0614">Plasmid</keyword>
<dbReference type="RefSeq" id="WP_077869170.1">
    <property type="nucleotide sequence ID" value="NZ_BKAK01000166.1"/>
</dbReference>
<dbReference type="GeneID" id="66348101"/>
<dbReference type="GO" id="GO:0016301">
    <property type="term" value="F:kinase activity"/>
    <property type="evidence" value="ECO:0007669"/>
    <property type="project" value="UniProtKB-KW"/>
</dbReference>
<keyword evidence="3" id="KW-0808">Transferase</keyword>
<reference evidence="4" key="2">
    <citation type="submission" date="2021-04" db="EMBL/GenBank/DDBJ databases">
        <title>Complete genome sequence of the type strain Clostridium beijerinckii NRRL B-598.</title>
        <authorList>
            <person name="Sedlar K."/>
            <person name="Branska B."/>
            <person name="Bezdicek M."/>
            <person name="Nykrynova M."/>
            <person name="Lengerova M."/>
            <person name="Skutkova H."/>
            <person name="Patakova P."/>
        </authorList>
    </citation>
    <scope>NUCLEOTIDE SEQUENCE</scope>
    <source>
        <strain evidence="4">DSM 791</strain>
        <plasmid evidence="4">unnamed</plasmid>
    </source>
</reference>
<protein>
    <submittedName>
        <fullName evidence="4">GHKL domain-containing protein</fullName>
    </submittedName>
    <submittedName>
        <fullName evidence="3">Putative histidine kinase</fullName>
    </submittedName>
</protein>
<gene>
    <name evidence="3" type="primary">cfgK</name>
    <name evidence="4" type="ORF">KEC93_26220</name>
</gene>
<feature type="transmembrane region" description="Helical" evidence="1">
    <location>
        <begin position="6"/>
        <end position="22"/>
    </location>
</feature>
<keyword evidence="1" id="KW-0812">Transmembrane</keyword>
<dbReference type="Gene3D" id="3.30.565.10">
    <property type="entry name" value="Histidine kinase-like ATPase, C-terminal domain"/>
    <property type="match status" value="1"/>
</dbReference>
<proteinExistence type="evidence at transcript level"/>
<dbReference type="PANTHER" id="PTHR40448">
    <property type="entry name" value="TWO-COMPONENT SENSOR HISTIDINE KINASE"/>
    <property type="match status" value="1"/>
</dbReference>
<name>Q7WYU4_CLOBE</name>
<feature type="transmembrane region" description="Helical" evidence="1">
    <location>
        <begin position="75"/>
        <end position="97"/>
    </location>
</feature>
<geneLocation type="plasmid" evidence="4">
    <name>unnamed</name>
</geneLocation>
<keyword evidence="3" id="KW-0418">Kinase</keyword>
<keyword evidence="1" id="KW-1133">Transmembrane helix</keyword>
<feature type="transmembrane region" description="Helical" evidence="1">
    <location>
        <begin position="172"/>
        <end position="193"/>
    </location>
</feature>
<keyword evidence="1" id="KW-0472">Membrane</keyword>
<dbReference type="AlphaFoldDB" id="Q7WYU4"/>
<dbReference type="Proteomes" id="UP000679373">
    <property type="component" value="Plasmid unnamed"/>
</dbReference>
<evidence type="ECO:0000313" key="4">
    <source>
        <dbReference type="EMBL" id="QUN37920.1"/>
    </source>
</evidence>
<evidence type="ECO:0000313" key="5">
    <source>
        <dbReference type="Proteomes" id="UP000679373"/>
    </source>
</evidence>
<dbReference type="InterPro" id="IPR036890">
    <property type="entry name" value="HATPase_C_sf"/>
</dbReference>